<dbReference type="Proteomes" id="UP000319212">
    <property type="component" value="Unassembled WGS sequence"/>
</dbReference>
<evidence type="ECO:0000259" key="9">
    <source>
        <dbReference type="PROSITE" id="PS50928"/>
    </source>
</evidence>
<feature type="transmembrane region" description="Helical" evidence="7">
    <location>
        <begin position="50"/>
        <end position="70"/>
    </location>
</feature>
<organism evidence="10 11">
    <name type="scientific">Variovorax guangxiensis</name>
    <dbReference type="NCBI Taxonomy" id="1775474"/>
    <lineage>
        <taxon>Bacteria</taxon>
        <taxon>Pseudomonadati</taxon>
        <taxon>Pseudomonadota</taxon>
        <taxon>Betaproteobacteria</taxon>
        <taxon>Burkholderiales</taxon>
        <taxon>Comamonadaceae</taxon>
        <taxon>Variovorax</taxon>
    </lineage>
</organism>
<dbReference type="OrthoDB" id="8138334at2"/>
<feature type="region of interest" description="Disordered" evidence="8">
    <location>
        <begin position="1"/>
        <end position="33"/>
    </location>
</feature>
<dbReference type="CDD" id="cd06261">
    <property type="entry name" value="TM_PBP2"/>
    <property type="match status" value="1"/>
</dbReference>
<comment type="caution">
    <text evidence="10">The sequence shown here is derived from an EMBL/GenBank/DDBJ whole genome shotgun (WGS) entry which is preliminary data.</text>
</comment>
<keyword evidence="3" id="KW-1003">Cell membrane</keyword>
<proteinExistence type="inferred from homology"/>
<feature type="transmembrane region" description="Helical" evidence="7">
    <location>
        <begin position="209"/>
        <end position="230"/>
    </location>
</feature>
<keyword evidence="4 7" id="KW-0812">Transmembrane</keyword>
<evidence type="ECO:0000313" key="11">
    <source>
        <dbReference type="Proteomes" id="UP000319212"/>
    </source>
</evidence>
<feature type="transmembrane region" description="Helical" evidence="7">
    <location>
        <begin position="261"/>
        <end position="283"/>
    </location>
</feature>
<keyword evidence="5 7" id="KW-1133">Transmembrane helix</keyword>
<dbReference type="InterPro" id="IPR035906">
    <property type="entry name" value="MetI-like_sf"/>
</dbReference>
<dbReference type="SUPFAM" id="SSF161098">
    <property type="entry name" value="MetI-like"/>
    <property type="match status" value="1"/>
</dbReference>
<evidence type="ECO:0000256" key="6">
    <source>
        <dbReference type="ARBA" id="ARBA00023136"/>
    </source>
</evidence>
<gene>
    <name evidence="10" type="ORF">EAH82_20765</name>
</gene>
<comment type="subcellular location">
    <subcellularLocation>
        <location evidence="1 7">Cell membrane</location>
        <topology evidence="1 7">Multi-pass membrane protein</topology>
    </subcellularLocation>
</comment>
<dbReference type="EMBL" id="RCZI01000010">
    <property type="protein sequence ID" value="TPG23495.1"/>
    <property type="molecule type" value="Genomic_DNA"/>
</dbReference>
<dbReference type="PANTHER" id="PTHR30151:SF0">
    <property type="entry name" value="ABC TRANSPORTER PERMEASE PROTEIN MJ0413-RELATED"/>
    <property type="match status" value="1"/>
</dbReference>
<keyword evidence="2 7" id="KW-0813">Transport</keyword>
<evidence type="ECO:0000256" key="8">
    <source>
        <dbReference type="SAM" id="MobiDB-lite"/>
    </source>
</evidence>
<dbReference type="PANTHER" id="PTHR30151">
    <property type="entry name" value="ALKANE SULFONATE ABC TRANSPORTER-RELATED, MEMBRANE SUBUNIT"/>
    <property type="match status" value="1"/>
</dbReference>
<evidence type="ECO:0000256" key="5">
    <source>
        <dbReference type="ARBA" id="ARBA00022989"/>
    </source>
</evidence>
<evidence type="ECO:0000256" key="7">
    <source>
        <dbReference type="RuleBase" id="RU363032"/>
    </source>
</evidence>
<evidence type="ECO:0000256" key="2">
    <source>
        <dbReference type="ARBA" id="ARBA00022448"/>
    </source>
</evidence>
<reference evidence="10 11" key="1">
    <citation type="journal article" date="2019" name="Environ. Microbiol.">
        <title>Species interactions and distinct microbial communities in high Arctic permafrost affected cryosols are associated with the CH4 and CO2 gas fluxes.</title>
        <authorList>
            <person name="Altshuler I."/>
            <person name="Hamel J."/>
            <person name="Turney S."/>
            <person name="Magnuson E."/>
            <person name="Levesque R."/>
            <person name="Greer C."/>
            <person name="Whyte L.G."/>
        </authorList>
    </citation>
    <scope>NUCLEOTIDE SEQUENCE [LARGE SCALE GENOMIC DNA]</scope>
    <source>
        <strain evidence="10 11">S06.C</strain>
    </source>
</reference>
<keyword evidence="6 7" id="KW-0472">Membrane</keyword>
<feature type="transmembrane region" description="Helical" evidence="7">
    <location>
        <begin position="110"/>
        <end position="131"/>
    </location>
</feature>
<dbReference type="Gene3D" id="1.10.3720.10">
    <property type="entry name" value="MetI-like"/>
    <property type="match status" value="1"/>
</dbReference>
<evidence type="ECO:0000256" key="3">
    <source>
        <dbReference type="ARBA" id="ARBA00022475"/>
    </source>
</evidence>
<accession>A0A502DD38</accession>
<comment type="similarity">
    <text evidence="7">Belongs to the binding-protein-dependent transport system permease family.</text>
</comment>
<dbReference type="GO" id="GO:0005886">
    <property type="term" value="C:plasma membrane"/>
    <property type="evidence" value="ECO:0007669"/>
    <property type="project" value="UniProtKB-SubCell"/>
</dbReference>
<dbReference type="GO" id="GO:0055085">
    <property type="term" value="P:transmembrane transport"/>
    <property type="evidence" value="ECO:0007669"/>
    <property type="project" value="InterPro"/>
</dbReference>
<name>A0A502DD38_9BURK</name>
<sequence>MDRKAGGALEQTLNAAGSPSPRPGPPTTQPRVKGRATQFLIAADRKPRRWIGALGIVAFVLAWHVLAARIDSASTLASPAVVVRTFVGMMSEPFAGSTLSAHLLASLQRFGAGFGLAVLLGIPMGVAMGWFRTLDAAVKPLFNLLRFIAPIAWVPFAVLWFGTGFGGPVLIIFAGAFPACVIGAYGGAKLVDSRLLEAARMLGARSGRILLEVVLPSAMPAIVAALRVAAGNAWQSLVGAELIVATSGLAFIMVRGQMNRTIVIVLVGMLAIGLVGLLLEWVFRRFERYVKRRLGSASA</sequence>
<evidence type="ECO:0000256" key="1">
    <source>
        <dbReference type="ARBA" id="ARBA00004651"/>
    </source>
</evidence>
<evidence type="ECO:0000313" key="10">
    <source>
        <dbReference type="EMBL" id="TPG23495.1"/>
    </source>
</evidence>
<protein>
    <submittedName>
        <fullName evidence="10">ABC transporter permease</fullName>
    </submittedName>
</protein>
<feature type="domain" description="ABC transmembrane type-1" evidence="9">
    <location>
        <begin position="103"/>
        <end position="283"/>
    </location>
</feature>
<feature type="transmembrane region" description="Helical" evidence="7">
    <location>
        <begin position="143"/>
        <end position="163"/>
    </location>
</feature>
<feature type="transmembrane region" description="Helical" evidence="7">
    <location>
        <begin position="169"/>
        <end position="188"/>
    </location>
</feature>
<dbReference type="PROSITE" id="PS50928">
    <property type="entry name" value="ABC_TM1"/>
    <property type="match status" value="1"/>
</dbReference>
<dbReference type="AlphaFoldDB" id="A0A502DD38"/>
<dbReference type="InterPro" id="IPR000515">
    <property type="entry name" value="MetI-like"/>
</dbReference>
<evidence type="ECO:0000256" key="4">
    <source>
        <dbReference type="ARBA" id="ARBA00022692"/>
    </source>
</evidence>
<dbReference type="Pfam" id="PF00528">
    <property type="entry name" value="BPD_transp_1"/>
    <property type="match status" value="1"/>
</dbReference>